<sequence>MSSKQRTIPAMSIEQMFEDIPNSSFANPHMLSNKLSSEPSTEADQKDEVGKLHGKSHHGGMQKSARQAKSRNKVVKSGSEVKPHDFTGIFKTLDAANVIAKANIKSGTTAKGHHPKLSTHKMATKAPGLPEQSKSAEEAGARRGRKSGSTALQLDRMTPTTALAMFGSKLTQYERSEIKDFNDIYFMGLMAKKIGAEVAKVDSAIFDDDENFYKVVPRDHISYRYEVAEKPNLGKGTFGQVIKAFDHKERIFVALKLVRNERVYLKQAREELRVLQVLRKQDPNGFYNVVLIKEFFMFRNHMVIVFELLGMNLYQVLSKNGGRGLPMMKVLPIARGILKCLELLFKNRLIHCDLKPENIMLRRNGDLGSIKVGDFGSSCYEHQQVYHYIQSRYYRAPEVILGMRYGPAIDMWSFGCVLGELSTGNPLFMGSNEYDQLAAIEEVMGAIPKALIMKSTKFQDGITYNKTNRRGVPGSKQLANEIGGDETFKDLLSKILTLDPTQRPTPLELQDHIWLSKNRGQSNHSSVLNFSKHGSKS</sequence>
<evidence type="ECO:0000256" key="9">
    <source>
        <dbReference type="ARBA" id="ARBA00049308"/>
    </source>
</evidence>
<keyword evidence="3" id="KW-0723">Serine/threonine-protein kinase</keyword>
<feature type="compositionally biased region" description="Basic residues" evidence="12">
    <location>
        <begin position="52"/>
        <end position="74"/>
    </location>
</feature>
<evidence type="ECO:0000256" key="5">
    <source>
        <dbReference type="ARBA" id="ARBA00022741"/>
    </source>
</evidence>
<dbReference type="PROSITE" id="PS00108">
    <property type="entry name" value="PROTEIN_KINASE_ST"/>
    <property type="match status" value="1"/>
</dbReference>
<dbReference type="Pfam" id="PF00069">
    <property type="entry name" value="Pkinase"/>
    <property type="match status" value="1"/>
</dbReference>
<dbReference type="InterPro" id="IPR011009">
    <property type="entry name" value="Kinase-like_dom_sf"/>
</dbReference>
<dbReference type="PANTHER" id="PTHR24058:SF22">
    <property type="entry name" value="DUAL SPECIFICITY TYROSINE-PHOSPHORYLATION-REGULATED KINASE 4"/>
    <property type="match status" value="1"/>
</dbReference>
<dbReference type="Gene3D" id="1.10.510.10">
    <property type="entry name" value="Transferase(Phosphotransferase) domain 1"/>
    <property type="match status" value="1"/>
</dbReference>
<protein>
    <recommendedName>
        <fullName evidence="2">dual-specificity kinase</fullName>
        <ecNumber evidence="2">2.7.12.1</ecNumber>
    </recommendedName>
</protein>
<evidence type="ECO:0000259" key="13">
    <source>
        <dbReference type="PROSITE" id="PS50011"/>
    </source>
</evidence>
<feature type="compositionally biased region" description="Basic residues" evidence="12">
    <location>
        <begin position="111"/>
        <end position="123"/>
    </location>
</feature>
<feature type="region of interest" description="Disordered" evidence="12">
    <location>
        <begin position="19"/>
        <end position="79"/>
    </location>
</feature>
<dbReference type="SUPFAM" id="SSF56112">
    <property type="entry name" value="Protein kinase-like (PK-like)"/>
    <property type="match status" value="1"/>
</dbReference>
<evidence type="ECO:0000256" key="11">
    <source>
        <dbReference type="PROSITE-ProRule" id="PRU10141"/>
    </source>
</evidence>
<proteinExistence type="inferred from homology"/>
<dbReference type="SMART" id="SM00220">
    <property type="entry name" value="S_TKc"/>
    <property type="match status" value="1"/>
</dbReference>
<dbReference type="GO" id="GO:0004674">
    <property type="term" value="F:protein serine/threonine kinase activity"/>
    <property type="evidence" value="ECO:0007669"/>
    <property type="project" value="UniProtKB-KW"/>
</dbReference>
<feature type="region of interest" description="Disordered" evidence="12">
    <location>
        <begin position="108"/>
        <end position="149"/>
    </location>
</feature>
<evidence type="ECO:0000256" key="12">
    <source>
        <dbReference type="SAM" id="MobiDB-lite"/>
    </source>
</evidence>
<dbReference type="Proteomes" id="UP001283361">
    <property type="component" value="Unassembled WGS sequence"/>
</dbReference>
<comment type="catalytic activity">
    <reaction evidence="9">
        <text>L-threonyl-[protein] + ATP = O-phospho-L-threonyl-[protein] + ADP + H(+)</text>
        <dbReference type="Rhea" id="RHEA:46608"/>
        <dbReference type="Rhea" id="RHEA-COMP:11060"/>
        <dbReference type="Rhea" id="RHEA-COMP:11605"/>
        <dbReference type="ChEBI" id="CHEBI:15378"/>
        <dbReference type="ChEBI" id="CHEBI:30013"/>
        <dbReference type="ChEBI" id="CHEBI:30616"/>
        <dbReference type="ChEBI" id="CHEBI:61977"/>
        <dbReference type="ChEBI" id="CHEBI:456216"/>
        <dbReference type="EC" id="2.7.12.1"/>
    </reaction>
</comment>
<evidence type="ECO:0000256" key="10">
    <source>
        <dbReference type="ARBA" id="ARBA00051680"/>
    </source>
</evidence>
<evidence type="ECO:0000256" key="3">
    <source>
        <dbReference type="ARBA" id="ARBA00022527"/>
    </source>
</evidence>
<keyword evidence="6" id="KW-0418">Kinase</keyword>
<dbReference type="GO" id="GO:0005634">
    <property type="term" value="C:nucleus"/>
    <property type="evidence" value="ECO:0007669"/>
    <property type="project" value="TreeGrafter"/>
</dbReference>
<feature type="domain" description="Protein kinase" evidence="13">
    <location>
        <begin position="227"/>
        <end position="515"/>
    </location>
</feature>
<evidence type="ECO:0000313" key="14">
    <source>
        <dbReference type="EMBL" id="KAK3799321.1"/>
    </source>
</evidence>
<dbReference type="GO" id="GO:0005524">
    <property type="term" value="F:ATP binding"/>
    <property type="evidence" value="ECO:0007669"/>
    <property type="project" value="UniProtKB-UniRule"/>
</dbReference>
<organism evidence="14 15">
    <name type="scientific">Elysia crispata</name>
    <name type="common">lettuce slug</name>
    <dbReference type="NCBI Taxonomy" id="231223"/>
    <lineage>
        <taxon>Eukaryota</taxon>
        <taxon>Metazoa</taxon>
        <taxon>Spiralia</taxon>
        <taxon>Lophotrochozoa</taxon>
        <taxon>Mollusca</taxon>
        <taxon>Gastropoda</taxon>
        <taxon>Heterobranchia</taxon>
        <taxon>Euthyneura</taxon>
        <taxon>Panpulmonata</taxon>
        <taxon>Sacoglossa</taxon>
        <taxon>Placobranchoidea</taxon>
        <taxon>Plakobranchidae</taxon>
        <taxon>Elysia</taxon>
    </lineage>
</organism>
<evidence type="ECO:0000256" key="2">
    <source>
        <dbReference type="ARBA" id="ARBA00013203"/>
    </source>
</evidence>
<evidence type="ECO:0000256" key="8">
    <source>
        <dbReference type="ARBA" id="ARBA00049003"/>
    </source>
</evidence>
<comment type="caution">
    <text evidence="14">The sequence shown here is derived from an EMBL/GenBank/DDBJ whole genome shotgun (WGS) entry which is preliminary data.</text>
</comment>
<dbReference type="GO" id="GO:0004712">
    <property type="term" value="F:protein serine/threonine/tyrosine kinase activity"/>
    <property type="evidence" value="ECO:0007669"/>
    <property type="project" value="UniProtKB-EC"/>
</dbReference>
<dbReference type="GO" id="GO:0005856">
    <property type="term" value="C:cytoskeleton"/>
    <property type="evidence" value="ECO:0007669"/>
    <property type="project" value="TreeGrafter"/>
</dbReference>
<evidence type="ECO:0000256" key="1">
    <source>
        <dbReference type="ARBA" id="ARBA00008867"/>
    </source>
</evidence>
<dbReference type="PROSITE" id="PS50011">
    <property type="entry name" value="PROTEIN_KINASE_DOM"/>
    <property type="match status" value="1"/>
</dbReference>
<gene>
    <name evidence="14" type="ORF">RRG08_048828</name>
</gene>
<comment type="catalytic activity">
    <reaction evidence="10">
        <text>L-tyrosyl-[protein] + ATP = O-phospho-L-tyrosyl-[protein] + ADP + H(+)</text>
        <dbReference type="Rhea" id="RHEA:10596"/>
        <dbReference type="Rhea" id="RHEA-COMP:10136"/>
        <dbReference type="Rhea" id="RHEA-COMP:20101"/>
        <dbReference type="ChEBI" id="CHEBI:15378"/>
        <dbReference type="ChEBI" id="CHEBI:30616"/>
        <dbReference type="ChEBI" id="CHEBI:46858"/>
        <dbReference type="ChEBI" id="CHEBI:61978"/>
        <dbReference type="ChEBI" id="CHEBI:456216"/>
        <dbReference type="EC" id="2.7.12.1"/>
    </reaction>
</comment>
<evidence type="ECO:0000256" key="4">
    <source>
        <dbReference type="ARBA" id="ARBA00022679"/>
    </source>
</evidence>
<dbReference type="InterPro" id="IPR050494">
    <property type="entry name" value="Ser_Thr_dual-spec_kinase"/>
</dbReference>
<dbReference type="PROSITE" id="PS00107">
    <property type="entry name" value="PROTEIN_KINASE_ATP"/>
    <property type="match status" value="1"/>
</dbReference>
<dbReference type="InterPro" id="IPR042521">
    <property type="entry name" value="DYRK"/>
</dbReference>
<feature type="binding site" evidence="11">
    <location>
        <position position="256"/>
    </location>
    <ligand>
        <name>ATP</name>
        <dbReference type="ChEBI" id="CHEBI:30616"/>
    </ligand>
</feature>
<dbReference type="GO" id="GO:0005737">
    <property type="term" value="C:cytoplasm"/>
    <property type="evidence" value="ECO:0007669"/>
    <property type="project" value="TreeGrafter"/>
</dbReference>
<evidence type="ECO:0000256" key="7">
    <source>
        <dbReference type="ARBA" id="ARBA00022840"/>
    </source>
</evidence>
<dbReference type="InterPro" id="IPR008271">
    <property type="entry name" value="Ser/Thr_kinase_AS"/>
</dbReference>
<keyword evidence="7 11" id="KW-0067">ATP-binding</keyword>
<dbReference type="InterPro" id="IPR017441">
    <property type="entry name" value="Protein_kinase_ATP_BS"/>
</dbReference>
<keyword evidence="15" id="KW-1185">Reference proteome</keyword>
<dbReference type="EC" id="2.7.12.1" evidence="2"/>
<accession>A0AAE1E9K6</accession>
<keyword evidence="5 11" id="KW-0547">Nucleotide-binding</keyword>
<feature type="compositionally biased region" description="Polar residues" evidence="12">
    <location>
        <begin position="33"/>
        <end position="42"/>
    </location>
</feature>
<dbReference type="Gene3D" id="3.30.200.20">
    <property type="entry name" value="Phosphorylase Kinase, domain 1"/>
    <property type="match status" value="1"/>
</dbReference>
<name>A0AAE1E9K6_9GAST</name>
<evidence type="ECO:0000313" key="15">
    <source>
        <dbReference type="Proteomes" id="UP001283361"/>
    </source>
</evidence>
<comment type="similarity">
    <text evidence="1">Belongs to the protein kinase superfamily. CMGC Ser/Thr protein kinase family. MNB/DYRK subfamily.</text>
</comment>
<reference evidence="14" key="1">
    <citation type="journal article" date="2023" name="G3 (Bethesda)">
        <title>A reference genome for the long-term kleptoplast-retaining sea slug Elysia crispata morphotype clarki.</title>
        <authorList>
            <person name="Eastman K.E."/>
            <person name="Pendleton A.L."/>
            <person name="Shaikh M.A."/>
            <person name="Suttiyut T."/>
            <person name="Ogas R."/>
            <person name="Tomko P."/>
            <person name="Gavelis G."/>
            <person name="Widhalm J.R."/>
            <person name="Wisecaver J.H."/>
        </authorList>
    </citation>
    <scope>NUCLEOTIDE SEQUENCE</scope>
    <source>
        <strain evidence="14">ECLA1</strain>
    </source>
</reference>
<dbReference type="InterPro" id="IPR000719">
    <property type="entry name" value="Prot_kinase_dom"/>
</dbReference>
<keyword evidence="4" id="KW-0808">Transferase</keyword>
<dbReference type="PANTHER" id="PTHR24058">
    <property type="entry name" value="DUAL SPECIFICITY PROTEIN KINASE"/>
    <property type="match status" value="1"/>
</dbReference>
<evidence type="ECO:0000256" key="6">
    <source>
        <dbReference type="ARBA" id="ARBA00022777"/>
    </source>
</evidence>
<dbReference type="AlphaFoldDB" id="A0AAE1E9K6"/>
<comment type="catalytic activity">
    <reaction evidence="8">
        <text>L-seryl-[protein] + ATP = O-phospho-L-seryl-[protein] + ADP + H(+)</text>
        <dbReference type="Rhea" id="RHEA:17989"/>
        <dbReference type="Rhea" id="RHEA-COMP:9863"/>
        <dbReference type="Rhea" id="RHEA-COMP:11604"/>
        <dbReference type="ChEBI" id="CHEBI:15378"/>
        <dbReference type="ChEBI" id="CHEBI:29999"/>
        <dbReference type="ChEBI" id="CHEBI:30616"/>
        <dbReference type="ChEBI" id="CHEBI:83421"/>
        <dbReference type="ChEBI" id="CHEBI:456216"/>
        <dbReference type="EC" id="2.7.12.1"/>
    </reaction>
</comment>
<dbReference type="EMBL" id="JAWDGP010000586">
    <property type="protein sequence ID" value="KAK3799321.1"/>
    <property type="molecule type" value="Genomic_DNA"/>
</dbReference>
<dbReference type="Gene3D" id="3.30.10.30">
    <property type="entry name" value="DYRK"/>
    <property type="match status" value="1"/>
</dbReference>